<dbReference type="InterPro" id="IPR029752">
    <property type="entry name" value="D-isomer_DH_CS1"/>
</dbReference>
<evidence type="ECO:0000313" key="7">
    <source>
        <dbReference type="Proteomes" id="UP000307173"/>
    </source>
</evidence>
<evidence type="ECO:0000256" key="2">
    <source>
        <dbReference type="ARBA" id="ARBA00023002"/>
    </source>
</evidence>
<comment type="caution">
    <text evidence="6">The sequence shown here is derived from an EMBL/GenBank/DDBJ whole genome shotgun (WGS) entry which is preliminary data.</text>
</comment>
<gene>
    <name evidence="6" type="ORF">CANINC_002992</name>
</gene>
<protein>
    <submittedName>
        <fullName evidence="6">Uncharacterized protein</fullName>
    </submittedName>
</protein>
<name>A0A4T0WZR2_9ASCO</name>
<feature type="domain" description="D-isomer specific 2-hydroxyacid dehydrogenase catalytic" evidence="4">
    <location>
        <begin position="43"/>
        <end position="342"/>
    </location>
</feature>
<dbReference type="SUPFAM" id="SSF51735">
    <property type="entry name" value="NAD(P)-binding Rossmann-fold domains"/>
    <property type="match status" value="1"/>
</dbReference>
<feature type="domain" description="D-isomer specific 2-hydroxyacid dehydrogenase NAD-binding" evidence="5">
    <location>
        <begin position="132"/>
        <end position="311"/>
    </location>
</feature>
<reference evidence="6 7" key="1">
    <citation type="journal article" date="2019" name="Front. Genet.">
        <title>Whole-Genome Sequencing of the Opportunistic Yeast Pathogen Candida inconspicua Uncovers Its Hybrid Origin.</title>
        <authorList>
            <person name="Mixao V."/>
            <person name="Hansen A.P."/>
            <person name="Saus E."/>
            <person name="Boekhout T."/>
            <person name="Lass-Florl C."/>
            <person name="Gabaldon T."/>
        </authorList>
    </citation>
    <scope>NUCLEOTIDE SEQUENCE [LARGE SCALE GENOMIC DNA]</scope>
    <source>
        <strain evidence="6 7">CBS 180</strain>
    </source>
</reference>
<dbReference type="Pfam" id="PF02826">
    <property type="entry name" value="2-Hacid_dh_C"/>
    <property type="match status" value="1"/>
</dbReference>
<evidence type="ECO:0000259" key="4">
    <source>
        <dbReference type="Pfam" id="PF00389"/>
    </source>
</evidence>
<evidence type="ECO:0000256" key="3">
    <source>
        <dbReference type="RuleBase" id="RU003719"/>
    </source>
</evidence>
<sequence length="348" mass="38752">MTFTHQDKNFTILVLEPIRYAHDAWKNLENNNPNICIVKSAAKNRSEFIDEIKGNKFSNVDAISHTFQCVKETGLFDREIIDLLATHTKTRCIAHCGAGYDQIDVQACKEFNIEVSNVPNKVSNATADTNVFLILSATRNFQIGHDNMMKGKWEENDMAGGTPIGHSIQGKTVGILGMGGIGKTVRDRLSGFGLKKIIYYNRSRLSSEEERNCEYCSSIEQLCAESDIISINIPLNANTKHIINKELVEKMKDGVVIVNTSRGPVVDESAIKDGLKSGKIFSYGADVWENEPFVDKEILAMPNVVSLPHMGAATLETIKSMEELVVENIHEYYKTGHVLNLVPELQFA</sequence>
<evidence type="ECO:0000259" key="5">
    <source>
        <dbReference type="Pfam" id="PF02826"/>
    </source>
</evidence>
<dbReference type="GO" id="GO:0016618">
    <property type="term" value="F:hydroxypyruvate reductase [NAD(P)H] activity"/>
    <property type="evidence" value="ECO:0007669"/>
    <property type="project" value="TreeGrafter"/>
</dbReference>
<dbReference type="AlphaFoldDB" id="A0A4T0WZR2"/>
<dbReference type="InterPro" id="IPR006140">
    <property type="entry name" value="D-isomer_DH_NAD-bd"/>
</dbReference>
<dbReference type="PROSITE" id="PS00065">
    <property type="entry name" value="D_2_HYDROXYACID_DH_1"/>
    <property type="match status" value="1"/>
</dbReference>
<dbReference type="PANTHER" id="PTHR10996:SF257">
    <property type="entry name" value="GLYOXYLATE REDUCTASE 1"/>
    <property type="match status" value="1"/>
</dbReference>
<dbReference type="GO" id="GO:0051287">
    <property type="term" value="F:NAD binding"/>
    <property type="evidence" value="ECO:0007669"/>
    <property type="project" value="InterPro"/>
</dbReference>
<dbReference type="FunFam" id="3.40.50.720:FF:000026">
    <property type="entry name" value="Glyoxylate/hydroxypyruvate reductase B"/>
    <property type="match status" value="1"/>
</dbReference>
<dbReference type="PROSITE" id="PS00670">
    <property type="entry name" value="D_2_HYDROXYACID_DH_2"/>
    <property type="match status" value="1"/>
</dbReference>
<dbReference type="OrthoDB" id="9991913at2759"/>
<evidence type="ECO:0000256" key="1">
    <source>
        <dbReference type="ARBA" id="ARBA00005854"/>
    </source>
</evidence>
<keyword evidence="2 3" id="KW-0560">Oxidoreductase</keyword>
<dbReference type="EMBL" id="SELW01000485">
    <property type="protein sequence ID" value="TID24768.1"/>
    <property type="molecule type" value="Genomic_DNA"/>
</dbReference>
<organism evidence="6 7">
    <name type="scientific">Pichia inconspicua</name>
    <dbReference type="NCBI Taxonomy" id="52247"/>
    <lineage>
        <taxon>Eukaryota</taxon>
        <taxon>Fungi</taxon>
        <taxon>Dikarya</taxon>
        <taxon>Ascomycota</taxon>
        <taxon>Saccharomycotina</taxon>
        <taxon>Pichiomycetes</taxon>
        <taxon>Pichiales</taxon>
        <taxon>Pichiaceae</taxon>
        <taxon>Pichia</taxon>
    </lineage>
</organism>
<dbReference type="Gene3D" id="3.40.50.720">
    <property type="entry name" value="NAD(P)-binding Rossmann-like Domain"/>
    <property type="match status" value="2"/>
</dbReference>
<dbReference type="GO" id="GO:0005829">
    <property type="term" value="C:cytosol"/>
    <property type="evidence" value="ECO:0007669"/>
    <property type="project" value="TreeGrafter"/>
</dbReference>
<dbReference type="CDD" id="cd12168">
    <property type="entry name" value="Mand_dh_like"/>
    <property type="match status" value="1"/>
</dbReference>
<evidence type="ECO:0000313" key="6">
    <source>
        <dbReference type="EMBL" id="TID24768.1"/>
    </source>
</evidence>
<dbReference type="PANTHER" id="PTHR10996">
    <property type="entry name" value="2-HYDROXYACID DEHYDROGENASE-RELATED"/>
    <property type="match status" value="1"/>
</dbReference>
<keyword evidence="7" id="KW-1185">Reference proteome</keyword>
<dbReference type="SUPFAM" id="SSF52283">
    <property type="entry name" value="Formate/glycerate dehydrogenase catalytic domain-like"/>
    <property type="match status" value="1"/>
</dbReference>
<accession>A0A4T0WZR2</accession>
<dbReference type="InterPro" id="IPR050223">
    <property type="entry name" value="D-isomer_2-hydroxyacid_DH"/>
</dbReference>
<dbReference type="InterPro" id="IPR029753">
    <property type="entry name" value="D-isomer_DH_CS"/>
</dbReference>
<dbReference type="PROSITE" id="PS00671">
    <property type="entry name" value="D_2_HYDROXYACID_DH_3"/>
    <property type="match status" value="1"/>
</dbReference>
<dbReference type="InterPro" id="IPR006139">
    <property type="entry name" value="D-isomer_2_OHA_DH_cat_dom"/>
</dbReference>
<dbReference type="STRING" id="52247.A0A4T0WZR2"/>
<dbReference type="GO" id="GO:0030267">
    <property type="term" value="F:glyoxylate reductase (NADPH) activity"/>
    <property type="evidence" value="ECO:0007669"/>
    <property type="project" value="TreeGrafter"/>
</dbReference>
<dbReference type="InterPro" id="IPR036291">
    <property type="entry name" value="NAD(P)-bd_dom_sf"/>
</dbReference>
<dbReference type="Pfam" id="PF00389">
    <property type="entry name" value="2-Hacid_dh"/>
    <property type="match status" value="1"/>
</dbReference>
<proteinExistence type="inferred from homology"/>
<dbReference type="Proteomes" id="UP000307173">
    <property type="component" value="Unassembled WGS sequence"/>
</dbReference>
<comment type="similarity">
    <text evidence="1 3">Belongs to the D-isomer specific 2-hydroxyacid dehydrogenase family.</text>
</comment>